<evidence type="ECO:0000313" key="3">
    <source>
        <dbReference type="Proteomes" id="UP000198397"/>
    </source>
</evidence>
<evidence type="ECO:0000313" key="2">
    <source>
        <dbReference type="EMBL" id="SNR57583.1"/>
    </source>
</evidence>
<organism evidence="2 3">
    <name type="scientific">Halorubrum vacuolatum</name>
    <name type="common">Natronobacterium vacuolatum</name>
    <dbReference type="NCBI Taxonomy" id="63740"/>
    <lineage>
        <taxon>Archaea</taxon>
        <taxon>Methanobacteriati</taxon>
        <taxon>Methanobacteriota</taxon>
        <taxon>Stenosarchaea group</taxon>
        <taxon>Halobacteria</taxon>
        <taxon>Halobacteriales</taxon>
        <taxon>Haloferacaceae</taxon>
        <taxon>Halorubrum</taxon>
    </lineage>
</organism>
<dbReference type="EMBL" id="FZNQ01000017">
    <property type="protein sequence ID" value="SNR57583.1"/>
    <property type="molecule type" value="Genomic_DNA"/>
</dbReference>
<evidence type="ECO:0000256" key="1">
    <source>
        <dbReference type="SAM" id="MobiDB-lite"/>
    </source>
</evidence>
<keyword evidence="3" id="KW-1185">Reference proteome</keyword>
<reference evidence="2 3" key="1">
    <citation type="submission" date="2017-06" db="EMBL/GenBank/DDBJ databases">
        <authorList>
            <person name="Kim H.J."/>
            <person name="Triplett B.A."/>
        </authorList>
    </citation>
    <scope>NUCLEOTIDE SEQUENCE [LARGE SCALE GENOMIC DNA]</scope>
    <source>
        <strain evidence="2 3">DSM 8800</strain>
    </source>
</reference>
<protein>
    <submittedName>
        <fullName evidence="2">Uncharacterized protein</fullName>
    </submittedName>
</protein>
<sequence length="115" mass="13189">MPFASGPKLVVDRLTPLFRRKYFDGKEAVLFTYDEDDNEIALIPLDQYFDRDFVTKIDNEDNSAVIAASGFFKDRGMMPEQTIRYRPEWDESLGGDNVDGGLRIDLDQEPEFPSS</sequence>
<dbReference type="Proteomes" id="UP000198397">
    <property type="component" value="Unassembled WGS sequence"/>
</dbReference>
<accession>A0A238XGF8</accession>
<name>A0A238XGF8_HALVU</name>
<dbReference type="AlphaFoldDB" id="A0A238XGF8"/>
<gene>
    <name evidence="2" type="ORF">SAMN06264855_11730</name>
</gene>
<dbReference type="RefSeq" id="WP_089385540.1">
    <property type="nucleotide sequence ID" value="NZ_FZNQ01000017.1"/>
</dbReference>
<feature type="region of interest" description="Disordered" evidence="1">
    <location>
        <begin position="94"/>
        <end position="115"/>
    </location>
</feature>
<proteinExistence type="predicted"/>
<dbReference type="OrthoDB" id="275381at2157"/>